<evidence type="ECO:0000256" key="7">
    <source>
        <dbReference type="SAM" id="Phobius"/>
    </source>
</evidence>
<evidence type="ECO:0000256" key="5">
    <source>
        <dbReference type="ARBA" id="ARBA00022989"/>
    </source>
</evidence>
<accession>A0A7R9MPG9</accession>
<evidence type="ECO:0000256" key="2">
    <source>
        <dbReference type="ARBA" id="ARBA00007965"/>
    </source>
</evidence>
<dbReference type="GO" id="GO:0005886">
    <property type="term" value="C:plasma membrane"/>
    <property type="evidence" value="ECO:0007669"/>
    <property type="project" value="TreeGrafter"/>
</dbReference>
<evidence type="ECO:0000256" key="4">
    <source>
        <dbReference type="ARBA" id="ARBA00022692"/>
    </source>
</evidence>
<feature type="non-terminal residue" evidence="8">
    <location>
        <position position="186"/>
    </location>
</feature>
<evidence type="ECO:0000313" key="8">
    <source>
        <dbReference type="EMBL" id="CAD7663659.1"/>
    </source>
</evidence>
<feature type="transmembrane region" description="Helical" evidence="7">
    <location>
        <begin position="127"/>
        <end position="146"/>
    </location>
</feature>
<feature type="transmembrane region" description="Helical" evidence="7">
    <location>
        <begin position="91"/>
        <end position="112"/>
    </location>
</feature>
<dbReference type="OrthoDB" id="6494791at2759"/>
<comment type="similarity">
    <text evidence="2">Belongs to the SLC29A/ENT transporter (TC 2.A.57) family.</text>
</comment>
<dbReference type="EMBL" id="CAJPVJ010033765">
    <property type="protein sequence ID" value="CAG2180796.1"/>
    <property type="molecule type" value="Genomic_DNA"/>
</dbReference>
<name>A0A7R9MPG9_9ACAR</name>
<dbReference type="EMBL" id="OC948590">
    <property type="protein sequence ID" value="CAD7663659.1"/>
    <property type="molecule type" value="Genomic_DNA"/>
</dbReference>
<keyword evidence="6 7" id="KW-0472">Membrane</keyword>
<dbReference type="GO" id="GO:0005337">
    <property type="term" value="F:nucleoside transmembrane transporter activity"/>
    <property type="evidence" value="ECO:0007669"/>
    <property type="project" value="InterPro"/>
</dbReference>
<feature type="transmembrane region" description="Helical" evidence="7">
    <location>
        <begin position="15"/>
        <end position="36"/>
    </location>
</feature>
<organism evidence="8">
    <name type="scientific">Oppiella nova</name>
    <dbReference type="NCBI Taxonomy" id="334625"/>
    <lineage>
        <taxon>Eukaryota</taxon>
        <taxon>Metazoa</taxon>
        <taxon>Ecdysozoa</taxon>
        <taxon>Arthropoda</taxon>
        <taxon>Chelicerata</taxon>
        <taxon>Arachnida</taxon>
        <taxon>Acari</taxon>
        <taxon>Acariformes</taxon>
        <taxon>Sarcoptiformes</taxon>
        <taxon>Oribatida</taxon>
        <taxon>Brachypylina</taxon>
        <taxon>Oppioidea</taxon>
        <taxon>Oppiidae</taxon>
        <taxon>Oppiella</taxon>
    </lineage>
</organism>
<evidence type="ECO:0000313" key="9">
    <source>
        <dbReference type="Proteomes" id="UP000728032"/>
    </source>
</evidence>
<keyword evidence="5 7" id="KW-1133">Transmembrane helix</keyword>
<dbReference type="Pfam" id="PF01733">
    <property type="entry name" value="Nucleoside_tran"/>
    <property type="match status" value="1"/>
</dbReference>
<sequence length="186" mass="21687">MIISISVSPSPKTSAIIFFSCAVFILTLCLITEFYLKNNNFYIYHTEKEVESEIFYNNIRDNSQSEGQSGQSMQEPDLRGIYLYKHVLKKIWLQLLNIIIIYFVSLSVFPALMADIKPLNGIIDEKYFAPVFCFLSFNLFATFGNFIAQYVQKPGPKYLIIFSILRLLYIPFFLYCNYRPNNVDRS</sequence>
<feature type="transmembrane region" description="Helical" evidence="7">
    <location>
        <begin position="158"/>
        <end position="175"/>
    </location>
</feature>
<dbReference type="InterPro" id="IPR002259">
    <property type="entry name" value="Eqnu_transpt"/>
</dbReference>
<keyword evidence="4 7" id="KW-0812">Transmembrane</keyword>
<evidence type="ECO:0000256" key="3">
    <source>
        <dbReference type="ARBA" id="ARBA00022448"/>
    </source>
</evidence>
<keyword evidence="9" id="KW-1185">Reference proteome</keyword>
<reference evidence="8" key="1">
    <citation type="submission" date="2020-11" db="EMBL/GenBank/DDBJ databases">
        <authorList>
            <person name="Tran Van P."/>
        </authorList>
    </citation>
    <scope>NUCLEOTIDE SEQUENCE</scope>
</reference>
<dbReference type="PANTHER" id="PTHR10332:SF80">
    <property type="entry name" value="EQUILIBRATIVE NUCLEOSIDE TRANSPORTER 2, ISOFORM A"/>
    <property type="match status" value="1"/>
</dbReference>
<dbReference type="AlphaFoldDB" id="A0A7R9MPG9"/>
<evidence type="ECO:0000256" key="1">
    <source>
        <dbReference type="ARBA" id="ARBA00004141"/>
    </source>
</evidence>
<proteinExistence type="inferred from homology"/>
<evidence type="ECO:0000256" key="6">
    <source>
        <dbReference type="ARBA" id="ARBA00023136"/>
    </source>
</evidence>
<gene>
    <name evidence="8" type="ORF">ONB1V03_LOCUS20217</name>
</gene>
<protein>
    <submittedName>
        <fullName evidence="8">Uncharacterized protein</fullName>
    </submittedName>
</protein>
<comment type="subcellular location">
    <subcellularLocation>
        <location evidence="1">Membrane</location>
        <topology evidence="1">Multi-pass membrane protein</topology>
    </subcellularLocation>
</comment>
<dbReference type="Proteomes" id="UP000728032">
    <property type="component" value="Unassembled WGS sequence"/>
</dbReference>
<keyword evidence="3" id="KW-0813">Transport</keyword>
<dbReference type="PANTHER" id="PTHR10332">
    <property type="entry name" value="EQUILIBRATIVE NUCLEOSIDE TRANSPORTER"/>
    <property type="match status" value="1"/>
</dbReference>